<evidence type="ECO:0000256" key="8">
    <source>
        <dbReference type="ARBA" id="ARBA00022771"/>
    </source>
</evidence>
<dbReference type="PANTHER" id="PTHR46913:SF1">
    <property type="entry name" value="RING-H2 FINGER PROTEIN ATL16"/>
    <property type="match status" value="1"/>
</dbReference>
<keyword evidence="8" id="KW-0863">Zinc-finger</keyword>
<keyword evidence="6 15" id="KW-0812">Transmembrane</keyword>
<evidence type="ECO:0000256" key="10">
    <source>
        <dbReference type="ARBA" id="ARBA00022833"/>
    </source>
</evidence>
<evidence type="ECO:0000256" key="14">
    <source>
        <dbReference type="SAM" id="MobiDB-lite"/>
    </source>
</evidence>
<feature type="region of interest" description="Disordered" evidence="14">
    <location>
        <begin position="254"/>
        <end position="307"/>
    </location>
</feature>
<dbReference type="InterPro" id="IPR013083">
    <property type="entry name" value="Znf_RING/FYVE/PHD"/>
</dbReference>
<dbReference type="GO" id="GO:0016567">
    <property type="term" value="P:protein ubiquitination"/>
    <property type="evidence" value="ECO:0007669"/>
    <property type="project" value="InterPro"/>
</dbReference>
<proteinExistence type="inferred from homology"/>
<protein>
    <recommendedName>
        <fullName evidence="4">RING-type E3 ubiquitin transferase</fullName>
        <ecNumber evidence="4">2.3.2.27</ecNumber>
    </recommendedName>
</protein>
<dbReference type="SUPFAM" id="SSF57850">
    <property type="entry name" value="RING/U-box"/>
    <property type="match status" value="1"/>
</dbReference>
<dbReference type="PANTHER" id="PTHR46913">
    <property type="entry name" value="RING-H2 FINGER PROTEIN ATL16"/>
    <property type="match status" value="1"/>
</dbReference>
<keyword evidence="10" id="KW-0862">Zinc</keyword>
<evidence type="ECO:0000313" key="18">
    <source>
        <dbReference type="Proteomes" id="UP001161247"/>
    </source>
</evidence>
<evidence type="ECO:0000256" key="11">
    <source>
        <dbReference type="ARBA" id="ARBA00022989"/>
    </source>
</evidence>
<evidence type="ECO:0000256" key="5">
    <source>
        <dbReference type="ARBA" id="ARBA00022679"/>
    </source>
</evidence>
<dbReference type="Pfam" id="PF13639">
    <property type="entry name" value="zf-RING_2"/>
    <property type="match status" value="1"/>
</dbReference>
<evidence type="ECO:0000256" key="2">
    <source>
        <dbReference type="ARBA" id="ARBA00004167"/>
    </source>
</evidence>
<evidence type="ECO:0000256" key="6">
    <source>
        <dbReference type="ARBA" id="ARBA00022692"/>
    </source>
</evidence>
<feature type="region of interest" description="Disordered" evidence="14">
    <location>
        <begin position="181"/>
        <end position="201"/>
    </location>
</feature>
<organism evidence="17 18">
    <name type="scientific">Oldenlandia corymbosa var. corymbosa</name>
    <dbReference type="NCBI Taxonomy" id="529605"/>
    <lineage>
        <taxon>Eukaryota</taxon>
        <taxon>Viridiplantae</taxon>
        <taxon>Streptophyta</taxon>
        <taxon>Embryophyta</taxon>
        <taxon>Tracheophyta</taxon>
        <taxon>Spermatophyta</taxon>
        <taxon>Magnoliopsida</taxon>
        <taxon>eudicotyledons</taxon>
        <taxon>Gunneridae</taxon>
        <taxon>Pentapetalae</taxon>
        <taxon>asterids</taxon>
        <taxon>lamiids</taxon>
        <taxon>Gentianales</taxon>
        <taxon>Rubiaceae</taxon>
        <taxon>Rubioideae</taxon>
        <taxon>Spermacoceae</taxon>
        <taxon>Hedyotis-Oldenlandia complex</taxon>
        <taxon>Oldenlandia</taxon>
    </lineage>
</organism>
<dbReference type="GO" id="GO:0008270">
    <property type="term" value="F:zinc ion binding"/>
    <property type="evidence" value="ECO:0007669"/>
    <property type="project" value="UniProtKB-KW"/>
</dbReference>
<name>A0AAV1E2S4_OLDCO</name>
<dbReference type="GO" id="GO:0016020">
    <property type="term" value="C:membrane"/>
    <property type="evidence" value="ECO:0007669"/>
    <property type="project" value="UniProtKB-SubCell"/>
</dbReference>
<dbReference type="CDD" id="cd16461">
    <property type="entry name" value="RING-H2_EL5-like"/>
    <property type="match status" value="1"/>
</dbReference>
<comment type="subcellular location">
    <subcellularLocation>
        <location evidence="2">Membrane</location>
        <topology evidence="2">Single-pass membrane protein</topology>
    </subcellularLocation>
</comment>
<evidence type="ECO:0000256" key="13">
    <source>
        <dbReference type="ARBA" id="ARBA00024209"/>
    </source>
</evidence>
<feature type="transmembrane region" description="Helical" evidence="15">
    <location>
        <begin position="20"/>
        <end position="42"/>
    </location>
</feature>
<dbReference type="Proteomes" id="UP001161247">
    <property type="component" value="Chromosome 7"/>
</dbReference>
<evidence type="ECO:0000313" key="17">
    <source>
        <dbReference type="EMBL" id="CAI9114516.1"/>
    </source>
</evidence>
<dbReference type="AlphaFoldDB" id="A0AAV1E2S4"/>
<evidence type="ECO:0000256" key="7">
    <source>
        <dbReference type="ARBA" id="ARBA00022723"/>
    </source>
</evidence>
<keyword evidence="18" id="KW-1185">Reference proteome</keyword>
<keyword evidence="5" id="KW-0808">Transferase</keyword>
<reference evidence="17" key="1">
    <citation type="submission" date="2023-03" db="EMBL/GenBank/DDBJ databases">
        <authorList>
            <person name="Julca I."/>
        </authorList>
    </citation>
    <scope>NUCLEOTIDE SEQUENCE</scope>
</reference>
<dbReference type="FunFam" id="3.30.40.10:FF:000475">
    <property type="entry name" value="RING-H2 finger protein ATL3"/>
    <property type="match status" value="1"/>
</dbReference>
<evidence type="ECO:0000256" key="1">
    <source>
        <dbReference type="ARBA" id="ARBA00000900"/>
    </source>
</evidence>
<comment type="catalytic activity">
    <reaction evidence="1">
        <text>S-ubiquitinyl-[E2 ubiquitin-conjugating enzyme]-L-cysteine + [acceptor protein]-L-lysine = [E2 ubiquitin-conjugating enzyme]-L-cysteine + N(6)-ubiquitinyl-[acceptor protein]-L-lysine.</text>
        <dbReference type="EC" id="2.3.2.27"/>
    </reaction>
</comment>
<sequence>MGDDSGKLGDSGVIELTGKIMVVTVLVLVFVVVLIFCLHLYAKWFLQRRENQEQNSNSPSGTGNRRRRRRRFDFAGGYQDLNVTAALKRGLDPSVLKTIPIVVFSNENQKELKVGGGLECAVCLCEVSEGEKMRFLPKCKHGFHVECIDMWFQSHSTCPLCRNPVSSSNNVVVEDDDSAVQLGPTLQEGPSPSTAAAGAATTESLSFPTNVLYWGNETQVSILGEGNVSAASSSSSSSPEGGMLVIDIPRMHDAEEAAEEQQQKTSPLPKRLRSFKRLLSSSRDNTSRRLSPRGGGGGGDVDLEQQQ</sequence>
<dbReference type="EC" id="2.3.2.27" evidence="4"/>
<comment type="similarity">
    <text evidence="13">Belongs to the RING-type zinc finger family. ATL subfamily.</text>
</comment>
<comment type="pathway">
    <text evidence="3">Protein modification; protein ubiquitination.</text>
</comment>
<keyword evidence="7" id="KW-0479">Metal-binding</keyword>
<feature type="domain" description="RING-type" evidence="16">
    <location>
        <begin position="120"/>
        <end position="161"/>
    </location>
</feature>
<dbReference type="InterPro" id="IPR001841">
    <property type="entry name" value="Znf_RING"/>
</dbReference>
<evidence type="ECO:0000256" key="9">
    <source>
        <dbReference type="ARBA" id="ARBA00022786"/>
    </source>
</evidence>
<evidence type="ECO:0000256" key="15">
    <source>
        <dbReference type="SAM" id="Phobius"/>
    </source>
</evidence>
<dbReference type="SMART" id="SM00184">
    <property type="entry name" value="RING"/>
    <property type="match status" value="1"/>
</dbReference>
<evidence type="ECO:0000256" key="12">
    <source>
        <dbReference type="ARBA" id="ARBA00023136"/>
    </source>
</evidence>
<gene>
    <name evidence="17" type="ORF">OLC1_LOCUS21245</name>
</gene>
<accession>A0AAV1E2S4</accession>
<keyword evidence="11 15" id="KW-1133">Transmembrane helix</keyword>
<evidence type="ECO:0000256" key="3">
    <source>
        <dbReference type="ARBA" id="ARBA00004906"/>
    </source>
</evidence>
<dbReference type="EMBL" id="OX459124">
    <property type="protein sequence ID" value="CAI9114516.1"/>
    <property type="molecule type" value="Genomic_DNA"/>
</dbReference>
<dbReference type="InterPro" id="IPR044600">
    <property type="entry name" value="ATL1/ATL16-like"/>
</dbReference>
<feature type="compositionally biased region" description="Low complexity" evidence="14">
    <location>
        <begin position="188"/>
        <end position="201"/>
    </location>
</feature>
<evidence type="ECO:0000256" key="4">
    <source>
        <dbReference type="ARBA" id="ARBA00012483"/>
    </source>
</evidence>
<keyword evidence="12 15" id="KW-0472">Membrane</keyword>
<evidence type="ECO:0000259" key="16">
    <source>
        <dbReference type="SMART" id="SM00184"/>
    </source>
</evidence>
<keyword evidence="9" id="KW-0833">Ubl conjugation pathway</keyword>
<dbReference type="GO" id="GO:0061630">
    <property type="term" value="F:ubiquitin protein ligase activity"/>
    <property type="evidence" value="ECO:0007669"/>
    <property type="project" value="UniProtKB-EC"/>
</dbReference>
<dbReference type="Gene3D" id="3.30.40.10">
    <property type="entry name" value="Zinc/RING finger domain, C3HC4 (zinc finger)"/>
    <property type="match status" value="1"/>
</dbReference>